<organism evidence="1 2">
    <name type="scientific">Sporolactobacillus terrae</name>
    <dbReference type="NCBI Taxonomy" id="269673"/>
    <lineage>
        <taxon>Bacteria</taxon>
        <taxon>Bacillati</taxon>
        <taxon>Bacillota</taxon>
        <taxon>Bacilli</taxon>
        <taxon>Bacillales</taxon>
        <taxon>Sporolactobacillaceae</taxon>
        <taxon>Sporolactobacillus</taxon>
    </lineage>
</organism>
<accession>A0ABX5Q6B2</accession>
<gene>
    <name evidence="1" type="ORF">C0674_05870</name>
</gene>
<name>A0ABX5Q6B2_9BACL</name>
<sequence>MQNLPVSLQSKRYYIMKAARASLSQSIIVLRQAAQRLICDHKKIRGIFFVIGYKIANNDECF</sequence>
<dbReference type="Proteomes" id="UP000285882">
    <property type="component" value="Chromosome"/>
</dbReference>
<keyword evidence="2" id="KW-1185">Reference proteome</keyword>
<protein>
    <submittedName>
        <fullName evidence="1">Uncharacterized protein</fullName>
    </submittedName>
</protein>
<reference evidence="1 2" key="1">
    <citation type="submission" date="2018-01" db="EMBL/GenBank/DDBJ databases">
        <title>Complete genome sequencing of Sporolactobacillus terrae DLG3.</title>
        <authorList>
            <person name="Nam Y.-D."/>
            <person name="Kang J."/>
            <person name="Chung W.-H."/>
        </authorList>
    </citation>
    <scope>NUCLEOTIDE SEQUENCE [LARGE SCALE GENOMIC DNA]</scope>
    <source>
        <strain evidence="1 2">DLG3</strain>
    </source>
</reference>
<dbReference type="EMBL" id="CP025688">
    <property type="protein sequence ID" value="QAA22181.1"/>
    <property type="molecule type" value="Genomic_DNA"/>
</dbReference>
<proteinExistence type="predicted"/>
<evidence type="ECO:0000313" key="1">
    <source>
        <dbReference type="EMBL" id="QAA22181.1"/>
    </source>
</evidence>
<evidence type="ECO:0000313" key="2">
    <source>
        <dbReference type="Proteomes" id="UP000285882"/>
    </source>
</evidence>